<evidence type="ECO:0000313" key="1">
    <source>
        <dbReference type="EMBL" id="CAH3029907.1"/>
    </source>
</evidence>
<gene>
    <name evidence="1" type="ORF">PEVE_00036921</name>
</gene>
<proteinExistence type="predicted"/>
<comment type="caution">
    <text evidence="1">The sequence shown here is derived from an EMBL/GenBank/DDBJ whole genome shotgun (WGS) entry which is preliminary data.</text>
</comment>
<keyword evidence="2" id="KW-1185">Reference proteome</keyword>
<accession>A0ABN8MM00</accession>
<name>A0ABN8MM00_9CNID</name>
<reference evidence="1 2" key="1">
    <citation type="submission" date="2022-05" db="EMBL/GenBank/DDBJ databases">
        <authorList>
            <consortium name="Genoscope - CEA"/>
            <person name="William W."/>
        </authorList>
    </citation>
    <scope>NUCLEOTIDE SEQUENCE [LARGE SCALE GENOMIC DNA]</scope>
</reference>
<sequence>DSTAKENVEIRVFNHDYRATVDEIHSLLERAKLEHRGFTKSAIKKSIASVDEQPIYTTTLHFDKTVPCKRLVFVEQEIRWLLPEVWGLDISKRVVSTVSRGMFNGGKICTAGIEIHLPPQRGYTRGIEKRETCYEWCLLCFHAATRN</sequence>
<protein>
    <submittedName>
        <fullName evidence="1">Uncharacterized protein</fullName>
    </submittedName>
</protein>
<organism evidence="1 2">
    <name type="scientific">Porites evermanni</name>
    <dbReference type="NCBI Taxonomy" id="104178"/>
    <lineage>
        <taxon>Eukaryota</taxon>
        <taxon>Metazoa</taxon>
        <taxon>Cnidaria</taxon>
        <taxon>Anthozoa</taxon>
        <taxon>Hexacorallia</taxon>
        <taxon>Scleractinia</taxon>
        <taxon>Fungiina</taxon>
        <taxon>Poritidae</taxon>
        <taxon>Porites</taxon>
    </lineage>
</organism>
<feature type="non-terminal residue" evidence="1">
    <location>
        <position position="1"/>
    </location>
</feature>
<evidence type="ECO:0000313" key="2">
    <source>
        <dbReference type="Proteomes" id="UP001159427"/>
    </source>
</evidence>
<dbReference type="Proteomes" id="UP001159427">
    <property type="component" value="Unassembled WGS sequence"/>
</dbReference>
<dbReference type="EMBL" id="CALNXI010000599">
    <property type="protein sequence ID" value="CAH3029907.1"/>
    <property type="molecule type" value="Genomic_DNA"/>
</dbReference>